<evidence type="ECO:0000256" key="4">
    <source>
        <dbReference type="ARBA" id="ARBA00022840"/>
    </source>
</evidence>
<dbReference type="InterPro" id="IPR017871">
    <property type="entry name" value="ABC_transporter-like_CS"/>
</dbReference>
<comment type="similarity">
    <text evidence="1">Belongs to the ABC transporter superfamily.</text>
</comment>
<dbReference type="Proteomes" id="UP000604083">
    <property type="component" value="Unassembled WGS sequence"/>
</dbReference>
<accession>A0A934RQ95</accession>
<keyword evidence="7" id="KW-1185">Reference proteome</keyword>
<reference evidence="6" key="1">
    <citation type="submission" date="2021-01" db="EMBL/GenBank/DDBJ databases">
        <title>Modified the classification status of verrucomicrobia.</title>
        <authorList>
            <person name="Feng X."/>
        </authorList>
    </citation>
    <scope>NUCLEOTIDE SEQUENCE</scope>
    <source>
        <strain evidence="6">KCTC 12986</strain>
    </source>
</reference>
<evidence type="ECO:0000256" key="2">
    <source>
        <dbReference type="ARBA" id="ARBA00022448"/>
    </source>
</evidence>
<protein>
    <submittedName>
        <fullName evidence="6">ABC transporter ATP-binding protein</fullName>
    </submittedName>
</protein>
<name>A0A934RQ95_9BACT</name>
<keyword evidence="2" id="KW-0813">Transport</keyword>
<keyword evidence="4 6" id="KW-0067">ATP-binding</keyword>
<proteinExistence type="inferred from homology"/>
<dbReference type="SMART" id="SM00382">
    <property type="entry name" value="AAA"/>
    <property type="match status" value="1"/>
</dbReference>
<dbReference type="PROSITE" id="PS00211">
    <property type="entry name" value="ABC_TRANSPORTER_1"/>
    <property type="match status" value="1"/>
</dbReference>
<comment type="caution">
    <text evidence="6">The sequence shown here is derived from an EMBL/GenBank/DDBJ whole genome shotgun (WGS) entry which is preliminary data.</text>
</comment>
<dbReference type="EMBL" id="JAENIO010000037">
    <property type="protein sequence ID" value="MBK1834953.1"/>
    <property type="molecule type" value="Genomic_DNA"/>
</dbReference>
<dbReference type="PANTHER" id="PTHR43335">
    <property type="entry name" value="ABC TRANSPORTER, ATP-BINDING PROTEIN"/>
    <property type="match status" value="1"/>
</dbReference>
<dbReference type="GO" id="GO:0016887">
    <property type="term" value="F:ATP hydrolysis activity"/>
    <property type="evidence" value="ECO:0007669"/>
    <property type="project" value="InterPro"/>
</dbReference>
<organism evidence="6 7">
    <name type="scientific">Roseibacillus ishigakijimensis</name>
    <dbReference type="NCBI Taxonomy" id="454146"/>
    <lineage>
        <taxon>Bacteria</taxon>
        <taxon>Pseudomonadati</taxon>
        <taxon>Verrucomicrobiota</taxon>
        <taxon>Verrucomicrobiia</taxon>
        <taxon>Verrucomicrobiales</taxon>
        <taxon>Verrucomicrobiaceae</taxon>
        <taxon>Roseibacillus</taxon>
    </lineage>
</organism>
<evidence type="ECO:0000259" key="5">
    <source>
        <dbReference type="PROSITE" id="PS50893"/>
    </source>
</evidence>
<gene>
    <name evidence="6" type="ORF">JIN78_12860</name>
</gene>
<dbReference type="InterPro" id="IPR003593">
    <property type="entry name" value="AAA+_ATPase"/>
</dbReference>
<dbReference type="Pfam" id="PF00005">
    <property type="entry name" value="ABC_tran"/>
    <property type="match status" value="1"/>
</dbReference>
<dbReference type="InterPro" id="IPR027417">
    <property type="entry name" value="P-loop_NTPase"/>
</dbReference>
<dbReference type="GO" id="GO:0005524">
    <property type="term" value="F:ATP binding"/>
    <property type="evidence" value="ECO:0007669"/>
    <property type="project" value="UniProtKB-KW"/>
</dbReference>
<keyword evidence="3" id="KW-0547">Nucleotide-binding</keyword>
<dbReference type="AlphaFoldDB" id="A0A934RQ95"/>
<evidence type="ECO:0000256" key="3">
    <source>
        <dbReference type="ARBA" id="ARBA00022741"/>
    </source>
</evidence>
<dbReference type="InterPro" id="IPR003439">
    <property type="entry name" value="ABC_transporter-like_ATP-bd"/>
</dbReference>
<evidence type="ECO:0000313" key="7">
    <source>
        <dbReference type="Proteomes" id="UP000604083"/>
    </source>
</evidence>
<sequence>MKKSFAGKPALRGVDFSVARGEIFGLLGHNGAGKSTTLGALLGMVTPDAGETRIDGIPVQRNRAQALAKVGAIFESPGFYDYLSGYQNLKLLTGYSGGVSRAALDEVVARVELDDRIHSKVGTYSHGMRQRLALAQALLPEPEVLLLDEPTDGLDPEGIKWFRDFILNLRAERGMTVLFNSHLLAEVEQMCDRVVILQEGRKVFEGSGADLEEDELILHLDLEPAELRSALAAQFGGRAAGEQLLLPKNTDIPALVTAAVEKGGRVREVRRVRRSLEDLYLQFSRKVSR</sequence>
<evidence type="ECO:0000256" key="1">
    <source>
        <dbReference type="ARBA" id="ARBA00005417"/>
    </source>
</evidence>
<evidence type="ECO:0000313" key="6">
    <source>
        <dbReference type="EMBL" id="MBK1834953.1"/>
    </source>
</evidence>
<feature type="domain" description="ABC transporter" evidence="5">
    <location>
        <begin position="1"/>
        <end position="224"/>
    </location>
</feature>
<dbReference type="RefSeq" id="WP_377174405.1">
    <property type="nucleotide sequence ID" value="NZ_JBHUJA010000032.1"/>
</dbReference>
<dbReference type="Gene3D" id="3.40.50.300">
    <property type="entry name" value="P-loop containing nucleotide triphosphate hydrolases"/>
    <property type="match status" value="1"/>
</dbReference>
<dbReference type="PANTHER" id="PTHR43335:SF4">
    <property type="entry name" value="ABC TRANSPORTER, ATP-BINDING PROTEIN"/>
    <property type="match status" value="1"/>
</dbReference>
<dbReference type="SUPFAM" id="SSF52540">
    <property type="entry name" value="P-loop containing nucleoside triphosphate hydrolases"/>
    <property type="match status" value="1"/>
</dbReference>
<dbReference type="PROSITE" id="PS50893">
    <property type="entry name" value="ABC_TRANSPORTER_2"/>
    <property type="match status" value="1"/>
</dbReference>